<feature type="repeat" description="TPR" evidence="8">
    <location>
        <begin position="783"/>
        <end position="816"/>
    </location>
</feature>
<comment type="similarity">
    <text evidence="1 9">Belongs to the Arg-specific ADP-ribosyltransferase family.</text>
</comment>
<evidence type="ECO:0000256" key="3">
    <source>
        <dbReference type="ARBA" id="ARBA00022679"/>
    </source>
</evidence>
<comment type="caution">
    <text evidence="10">The sequence shown here is derived from an EMBL/GenBank/DDBJ whole genome shotgun (WGS) entry which is preliminary data.</text>
</comment>
<dbReference type="GO" id="GO:0106274">
    <property type="term" value="F:NAD+-protein-arginine ADP-ribosyltransferase activity"/>
    <property type="evidence" value="ECO:0007669"/>
    <property type="project" value="UniProtKB-EC"/>
</dbReference>
<dbReference type="InterPro" id="IPR011990">
    <property type="entry name" value="TPR-like_helical_dom_sf"/>
</dbReference>
<dbReference type="Pfam" id="PF01129">
    <property type="entry name" value="ART"/>
    <property type="match status" value="1"/>
</dbReference>
<evidence type="ECO:0000256" key="9">
    <source>
        <dbReference type="RuleBase" id="RU361228"/>
    </source>
</evidence>
<dbReference type="Proteomes" id="UP000663825">
    <property type="component" value="Unassembled WGS sequence"/>
</dbReference>
<gene>
    <name evidence="10" type="ORF">TIS948_LOCUS12405</name>
    <name evidence="11" type="ORF">UJA718_LOCUS9539</name>
</gene>
<dbReference type="InterPro" id="IPR000768">
    <property type="entry name" value="ART"/>
</dbReference>
<evidence type="ECO:0000256" key="1">
    <source>
        <dbReference type="ARBA" id="ARBA00009558"/>
    </source>
</evidence>
<dbReference type="SMART" id="SM00028">
    <property type="entry name" value="TPR"/>
    <property type="match status" value="10"/>
</dbReference>
<dbReference type="SUPFAM" id="SSF56399">
    <property type="entry name" value="ADP-ribosylation"/>
    <property type="match status" value="1"/>
</dbReference>
<dbReference type="PANTHER" id="PTHR45641:SF1">
    <property type="entry name" value="AAA+ ATPASE DOMAIN-CONTAINING PROTEIN"/>
    <property type="match status" value="1"/>
</dbReference>
<dbReference type="Proteomes" id="UP000663873">
    <property type="component" value="Unassembled WGS sequence"/>
</dbReference>
<name>A0A817QA28_9BILA</name>
<dbReference type="EMBL" id="CAJOBP010001073">
    <property type="protein sequence ID" value="CAF4250909.1"/>
    <property type="molecule type" value="Genomic_DNA"/>
</dbReference>
<evidence type="ECO:0000256" key="5">
    <source>
        <dbReference type="ARBA" id="ARBA00022737"/>
    </source>
</evidence>
<keyword evidence="6 8" id="KW-0802">TPR repeat</keyword>
<dbReference type="AlphaFoldDB" id="A0A817QA28"/>
<keyword evidence="5" id="KW-0677">Repeat</keyword>
<evidence type="ECO:0000256" key="4">
    <source>
        <dbReference type="ARBA" id="ARBA00022695"/>
    </source>
</evidence>
<evidence type="ECO:0000313" key="12">
    <source>
        <dbReference type="Proteomes" id="UP000663825"/>
    </source>
</evidence>
<protein>
    <recommendedName>
        <fullName evidence="9">NAD(P)(+)--arginine ADP-ribosyltransferase</fullName>
        <ecNumber evidence="9">2.4.2.31</ecNumber>
    </recommendedName>
    <alternativeName>
        <fullName evidence="9">Mono(ADP-ribosyl)transferase</fullName>
    </alternativeName>
</protein>
<evidence type="ECO:0000256" key="2">
    <source>
        <dbReference type="ARBA" id="ARBA00022676"/>
    </source>
</evidence>
<dbReference type="Gene3D" id="1.25.40.10">
    <property type="entry name" value="Tetratricopeptide repeat domain"/>
    <property type="match status" value="3"/>
</dbReference>
<dbReference type="PROSITE" id="PS51996">
    <property type="entry name" value="TR_MART"/>
    <property type="match status" value="1"/>
</dbReference>
<evidence type="ECO:0000313" key="13">
    <source>
        <dbReference type="Proteomes" id="UP000663873"/>
    </source>
</evidence>
<accession>A0A817QA28</accession>
<dbReference type="PANTHER" id="PTHR45641">
    <property type="entry name" value="TETRATRICOPEPTIDE REPEAT PROTEIN (AFU_ORTHOLOGUE AFUA_6G03870)"/>
    <property type="match status" value="1"/>
</dbReference>
<dbReference type="PROSITE" id="PS50005">
    <property type="entry name" value="TPR"/>
    <property type="match status" value="5"/>
</dbReference>
<dbReference type="OrthoDB" id="626167at2759"/>
<evidence type="ECO:0000313" key="10">
    <source>
        <dbReference type="EMBL" id="CAF3198090.1"/>
    </source>
</evidence>
<evidence type="ECO:0000256" key="6">
    <source>
        <dbReference type="ARBA" id="ARBA00022803"/>
    </source>
</evidence>
<keyword evidence="4" id="KW-0548">Nucleotidyltransferase</keyword>
<keyword evidence="9" id="KW-0521">NADP</keyword>
<feature type="repeat" description="TPR" evidence="8">
    <location>
        <begin position="448"/>
        <end position="481"/>
    </location>
</feature>
<feature type="repeat" description="TPR" evidence="8">
    <location>
        <begin position="572"/>
        <end position="605"/>
    </location>
</feature>
<feature type="repeat" description="TPR" evidence="8">
    <location>
        <begin position="614"/>
        <end position="647"/>
    </location>
</feature>
<dbReference type="SUPFAM" id="SSF48452">
    <property type="entry name" value="TPR-like"/>
    <property type="match status" value="3"/>
</dbReference>
<evidence type="ECO:0000256" key="7">
    <source>
        <dbReference type="ARBA" id="ARBA00047597"/>
    </source>
</evidence>
<feature type="repeat" description="TPR" evidence="8">
    <location>
        <begin position="529"/>
        <end position="562"/>
    </location>
</feature>
<comment type="catalytic activity">
    <reaction evidence="7 9">
        <text>L-arginyl-[protein] + NAD(+) = N(omega)-(ADP-D-ribosyl)-L-arginyl-[protein] + nicotinamide + H(+)</text>
        <dbReference type="Rhea" id="RHEA:19149"/>
        <dbReference type="Rhea" id="RHEA-COMP:10532"/>
        <dbReference type="Rhea" id="RHEA-COMP:15087"/>
        <dbReference type="ChEBI" id="CHEBI:15378"/>
        <dbReference type="ChEBI" id="CHEBI:17154"/>
        <dbReference type="ChEBI" id="CHEBI:29965"/>
        <dbReference type="ChEBI" id="CHEBI:57540"/>
        <dbReference type="ChEBI" id="CHEBI:142554"/>
        <dbReference type="EC" id="2.4.2.31"/>
    </reaction>
</comment>
<organism evidence="10 12">
    <name type="scientific">Rotaria socialis</name>
    <dbReference type="NCBI Taxonomy" id="392032"/>
    <lineage>
        <taxon>Eukaryota</taxon>
        <taxon>Metazoa</taxon>
        <taxon>Spiralia</taxon>
        <taxon>Gnathifera</taxon>
        <taxon>Rotifera</taxon>
        <taxon>Eurotatoria</taxon>
        <taxon>Bdelloidea</taxon>
        <taxon>Philodinida</taxon>
        <taxon>Philodinidae</taxon>
        <taxon>Rotaria</taxon>
    </lineage>
</organism>
<dbReference type="EC" id="2.4.2.31" evidence="9"/>
<evidence type="ECO:0000313" key="11">
    <source>
        <dbReference type="EMBL" id="CAF4250909.1"/>
    </source>
</evidence>
<dbReference type="EMBL" id="CAJNXB010001837">
    <property type="protein sequence ID" value="CAF3198090.1"/>
    <property type="molecule type" value="Genomic_DNA"/>
</dbReference>
<reference evidence="10" key="1">
    <citation type="submission" date="2021-02" db="EMBL/GenBank/DDBJ databases">
        <authorList>
            <person name="Nowell W R."/>
        </authorList>
    </citation>
    <scope>NUCLEOTIDE SEQUENCE</scope>
</reference>
<keyword evidence="2 9" id="KW-0328">Glycosyltransferase</keyword>
<dbReference type="Pfam" id="PF13424">
    <property type="entry name" value="TPR_12"/>
    <property type="match status" value="4"/>
</dbReference>
<keyword evidence="13" id="KW-1185">Reference proteome</keyword>
<sequence>MSCESDHIWTSLDNGVEDFVLVWLDTRTSKTLATEETHADVMKRQSQLEAIISFTRTFNDPEECRMFIESSKTEKVFLITCGYLGESLIPKVHELPHLEVIYIFCIHQQQHSTWAKSYNKIRAVCGTTNELLAALTRDVSMSTKNLTPLSIFSADLSKEVSLRSLNVEEKRFMWFQLLLQVLLRMPPNENARNDMRNECERAYRGNVVELAKIDEFFRTYSPEDCIRWYTKDSFIYRLLNKAFRTENIDIIFKFRFFIVDLHDALKKLHQPFTGILWRGQTMSVAELQILKESKDKFVSVNTFFSTTKSSNDALSFSGEVTDSPRLISVVFEIDVNEHLYDTAPFADISHLSTMPKEGEVLFAMNTIFRLTDVEQCGSIWTVYLTLSNDSEQSLKSLVDHFKKEIIQEQMPPLLMLGEFLWKMGEHNRAERYYRMLLREISPSHEIVGKIYNNIGLIAMEGDKSREAMHYFNEALRLQESTETLDLAETYSNIALLYDMKEETKQAMSYNEKSLKIRLRLLPHDHALVAVTYNNIGMVHFHQHDYEKALTYFEKSRSIDCIALGSSDHFDHATTLSNIGLVHLEQGHYELALQFLKEALAIREHSLPAQHPQFAETYNNIGSTQEQLGELNEALAMFERGLEVRLATLRPEHPEIAESYNNLANVLETLGRPDEALANYFKALKNIYGTSPKAMRSRALYFNNIGEHFSDEENFVEALKYHQKALRIRLRLFSRKKDPDLAMSYNNIGLLFYYQYEFKKALRYHFRALAIRREVHQPEHPLVALSLFNIGLVYFETNEYETSLDYLRQALDIETRTLPAGHKRIKNTTELITLITQKVAKKIKPPTKKTLN</sequence>
<proteinExistence type="inferred from homology"/>
<keyword evidence="9" id="KW-0520">NAD</keyword>
<dbReference type="GO" id="GO:0016779">
    <property type="term" value="F:nucleotidyltransferase activity"/>
    <property type="evidence" value="ECO:0007669"/>
    <property type="project" value="UniProtKB-KW"/>
</dbReference>
<keyword evidence="3 9" id="KW-0808">Transferase</keyword>
<evidence type="ECO:0000256" key="8">
    <source>
        <dbReference type="PROSITE-ProRule" id="PRU00339"/>
    </source>
</evidence>
<dbReference type="InterPro" id="IPR019734">
    <property type="entry name" value="TPR_rpt"/>
</dbReference>
<dbReference type="Gene3D" id="3.90.176.10">
    <property type="entry name" value="Toxin ADP-ribosyltransferase, Chain A, domain 1"/>
    <property type="match status" value="1"/>
</dbReference>